<proteinExistence type="predicted"/>
<sequence>MVKAHSLLYAVYVCLLVGLLIGGLLILSNLYNQLNLFYETREGLYINNQSTINFALGNQLAADEEILTEEGTGIRSAFRTKKHGLQTVLLTESFLQNDTIQSAHLIGQKLQDNIALYVANFTQSLSVSGKVTVKGNLFLPNERLKETYIENKPNIISVQGRKNISEVQLPKLSEDCKKIFEDRNTVKVSFNQLEAQNDSLYFNSFFNETIEIQIANSYLDDKIIKGNFILSSHDSIVIRNTNTLEDVIVMAPKVSIEEGFKGNIQVLAKEKIYVGKKAELTYPSVLCLYNETDKKATVFIDEETKISGLVLAFGNDVLHLENNWIETSDFDTITGTVYSTGKLTLKGQLFGSAYASRMVHTTKTSNYSNCMADVAIDLTHKPKVFIDLPIFDNQKQHYGILKKVL</sequence>
<keyword evidence="1" id="KW-0472">Membrane</keyword>
<dbReference type="OrthoDB" id="1004942at2"/>
<evidence type="ECO:0000313" key="3">
    <source>
        <dbReference type="Proteomes" id="UP000245429"/>
    </source>
</evidence>
<protein>
    <submittedName>
        <fullName evidence="2">Uncharacterized protein</fullName>
    </submittedName>
</protein>
<reference evidence="2 3" key="1">
    <citation type="submission" date="2018-05" db="EMBL/GenBank/DDBJ databases">
        <title>Flavobacterium sp. MEBiC07310.</title>
        <authorList>
            <person name="Baek K."/>
        </authorList>
    </citation>
    <scope>NUCLEOTIDE SEQUENCE [LARGE SCALE GENOMIC DNA]</scope>
    <source>
        <strain evidence="2 3">MEBiC07310</strain>
    </source>
</reference>
<dbReference type="AlphaFoldDB" id="A0A2U8QYA2"/>
<dbReference type="Proteomes" id="UP000245429">
    <property type="component" value="Chromosome"/>
</dbReference>
<feature type="transmembrane region" description="Helical" evidence="1">
    <location>
        <begin position="7"/>
        <end position="31"/>
    </location>
</feature>
<evidence type="ECO:0000313" key="2">
    <source>
        <dbReference type="EMBL" id="AWM15200.1"/>
    </source>
</evidence>
<dbReference type="KEGG" id="fse:DI487_15930"/>
<gene>
    <name evidence="2" type="ORF">DI487_15930</name>
</gene>
<dbReference type="EMBL" id="CP029463">
    <property type="protein sequence ID" value="AWM15200.1"/>
    <property type="molecule type" value="Genomic_DNA"/>
</dbReference>
<organism evidence="2 3">
    <name type="scientific">Flavobacterium sediminis</name>
    <dbReference type="NCBI Taxonomy" id="2201181"/>
    <lineage>
        <taxon>Bacteria</taxon>
        <taxon>Pseudomonadati</taxon>
        <taxon>Bacteroidota</taxon>
        <taxon>Flavobacteriia</taxon>
        <taxon>Flavobacteriales</taxon>
        <taxon>Flavobacteriaceae</taxon>
        <taxon>Flavobacterium</taxon>
    </lineage>
</organism>
<keyword evidence="3" id="KW-1185">Reference proteome</keyword>
<keyword evidence="1" id="KW-0812">Transmembrane</keyword>
<accession>A0A2U8QYA2</accession>
<keyword evidence="1" id="KW-1133">Transmembrane helix</keyword>
<evidence type="ECO:0000256" key="1">
    <source>
        <dbReference type="SAM" id="Phobius"/>
    </source>
</evidence>
<name>A0A2U8QYA2_9FLAO</name>
<dbReference type="RefSeq" id="WP_109570538.1">
    <property type="nucleotide sequence ID" value="NZ_CP029463.1"/>
</dbReference>